<dbReference type="InterPro" id="IPR001650">
    <property type="entry name" value="Helicase_C-like"/>
</dbReference>
<comment type="caution">
    <text evidence="2">The sequence shown here is derived from an EMBL/GenBank/DDBJ whole genome shotgun (WGS) entry which is preliminary data.</text>
</comment>
<dbReference type="InterPro" id="IPR027417">
    <property type="entry name" value="P-loop_NTPase"/>
</dbReference>
<dbReference type="SUPFAM" id="SSF52540">
    <property type="entry name" value="P-loop containing nucleoside triphosphate hydrolases"/>
    <property type="match status" value="1"/>
</dbReference>
<dbReference type="PROSITE" id="PS51194">
    <property type="entry name" value="HELICASE_CTER"/>
    <property type="match status" value="1"/>
</dbReference>
<dbReference type="AlphaFoldDB" id="A0A426FZA8"/>
<gene>
    <name evidence="2" type="ORF">EI220_12400</name>
</gene>
<evidence type="ECO:0000259" key="1">
    <source>
        <dbReference type="PROSITE" id="PS51194"/>
    </source>
</evidence>
<dbReference type="RefSeq" id="WP_221622122.1">
    <property type="nucleotide sequence ID" value="NZ_RRZO01000139.1"/>
</dbReference>
<feature type="domain" description="Helicase C-terminal" evidence="1">
    <location>
        <begin position="1"/>
        <end position="168"/>
    </location>
</feature>
<dbReference type="SMART" id="SM00490">
    <property type="entry name" value="HELICc"/>
    <property type="match status" value="1"/>
</dbReference>
<accession>A0A426FZA8</accession>
<evidence type="ECO:0000313" key="2">
    <source>
        <dbReference type="EMBL" id="RRN48027.1"/>
    </source>
</evidence>
<dbReference type="Pfam" id="PF00271">
    <property type="entry name" value="Helicase_C"/>
    <property type="match status" value="1"/>
</dbReference>
<keyword evidence="2" id="KW-0547">Nucleotide-binding</keyword>
<dbReference type="EMBL" id="RRZO01000139">
    <property type="protein sequence ID" value="RRN48027.1"/>
    <property type="molecule type" value="Genomic_DNA"/>
</dbReference>
<organism evidence="2 3">
    <name type="scientific">Streptococcus suis</name>
    <dbReference type="NCBI Taxonomy" id="1307"/>
    <lineage>
        <taxon>Bacteria</taxon>
        <taxon>Bacillati</taxon>
        <taxon>Bacillota</taxon>
        <taxon>Bacilli</taxon>
        <taxon>Lactobacillales</taxon>
        <taxon>Streptococcaceae</taxon>
        <taxon>Streptococcus</taxon>
    </lineage>
</organism>
<name>A0A426FZA8_STRSU</name>
<evidence type="ECO:0000313" key="3">
    <source>
        <dbReference type="Proteomes" id="UP000278566"/>
    </source>
</evidence>
<reference evidence="2 3" key="1">
    <citation type="submission" date="2018-11" db="EMBL/GenBank/DDBJ databases">
        <title>Changes in penicillin susceptibility of Streptococcus suis isolates by amino acid alterations in the penicillin-binding protein.</title>
        <authorList>
            <person name="Niemann L."/>
            <person name="Eichhorn I."/>
        </authorList>
    </citation>
    <scope>NUCLEOTIDE SEQUENCE [LARGE SCALE GENOMIC DNA]</scope>
    <source>
        <strain evidence="2 3">IMT40738</strain>
    </source>
</reference>
<keyword evidence="2" id="KW-0378">Hydrolase</keyword>
<sequence>INQAVKLIQESKIIIIWCIFIDTIKKLSDDLSDKGFRVAVIHGGIDNKERENIILDFQNGMYDVLVTNPHTLAESVSLHMIAHDAIYLEYSFNLTHMLQSRDRIHRLGLKEDQVTNYFYFMLEGQSGRRSTIDQKIYYRLLSKRDIMYEAIESPMVAPQFSINEKDEILEMMLEELNQENI</sequence>
<keyword evidence="2" id="KW-0067">ATP-binding</keyword>
<protein>
    <submittedName>
        <fullName evidence="2">DNA/RNA helicase</fullName>
    </submittedName>
</protein>
<dbReference type="GO" id="GO:0004386">
    <property type="term" value="F:helicase activity"/>
    <property type="evidence" value="ECO:0007669"/>
    <property type="project" value="UniProtKB-KW"/>
</dbReference>
<proteinExistence type="predicted"/>
<keyword evidence="2" id="KW-0347">Helicase</keyword>
<feature type="non-terminal residue" evidence="2">
    <location>
        <position position="1"/>
    </location>
</feature>
<dbReference type="Proteomes" id="UP000278566">
    <property type="component" value="Unassembled WGS sequence"/>
</dbReference>
<dbReference type="Gene3D" id="3.40.50.300">
    <property type="entry name" value="P-loop containing nucleotide triphosphate hydrolases"/>
    <property type="match status" value="1"/>
</dbReference>